<evidence type="ECO:0000313" key="1">
    <source>
        <dbReference type="EMBL" id="OPG88944.1"/>
    </source>
</evidence>
<name>A0A1V4FMC8_LIMRT</name>
<comment type="caution">
    <text evidence="1">The sequence shown here is derived from an EMBL/GenBank/DDBJ whole genome shotgun (WGS) entry which is preliminary data.</text>
</comment>
<evidence type="ECO:0000313" key="2">
    <source>
        <dbReference type="Proteomes" id="UP000189795"/>
    </source>
</evidence>
<dbReference type="EMBL" id="MWVS01000031">
    <property type="protein sequence ID" value="OPG88944.1"/>
    <property type="molecule type" value="Genomic_DNA"/>
</dbReference>
<protein>
    <submittedName>
        <fullName evidence="1">Uncharacterized protein</fullName>
    </submittedName>
</protein>
<organism evidence="1 2">
    <name type="scientific">Limosilactobacillus reuteri</name>
    <name type="common">Lactobacillus reuteri</name>
    <dbReference type="NCBI Taxonomy" id="1598"/>
    <lineage>
        <taxon>Bacteria</taxon>
        <taxon>Bacillati</taxon>
        <taxon>Bacillota</taxon>
        <taxon>Bacilli</taxon>
        <taxon>Lactobacillales</taxon>
        <taxon>Lactobacillaceae</taxon>
        <taxon>Limosilactobacillus</taxon>
    </lineage>
</organism>
<reference evidence="1 2" key="1">
    <citation type="submission" date="2017-03" db="EMBL/GenBank/DDBJ databases">
        <title>Antibiotic resistance of probiotic microorganisms.</title>
        <authorList>
            <person name="Sanudo A.I."/>
            <person name="Olivares M."/>
            <person name="Banuelos O."/>
        </authorList>
    </citation>
    <scope>NUCLEOTIDE SEQUENCE [LARGE SCALE GENOMIC DNA]</scope>
    <source>
        <strain evidence="1 2">CECT8605</strain>
    </source>
</reference>
<dbReference type="Proteomes" id="UP000189795">
    <property type="component" value="Unassembled WGS sequence"/>
</dbReference>
<accession>A0A1V4FMC8</accession>
<sequence>MNEKKINVETSLVNLKKPYKVIYSSDHQENSALIISKGDLSKVPGKSVSAIDDVQFIKELRNALDALEAQYRLEGEAND</sequence>
<dbReference type="AlphaFoldDB" id="A0A1V4FMC8"/>
<proteinExistence type="predicted"/>
<gene>
    <name evidence="1" type="ORF">B5D07_02650</name>
</gene>